<accession>A0ABT9UAK2</accession>
<dbReference type="EMBL" id="JAUSSU010000011">
    <property type="protein sequence ID" value="MDQ0115484.1"/>
    <property type="molecule type" value="Genomic_DNA"/>
</dbReference>
<proteinExistence type="predicted"/>
<reference evidence="1 2" key="1">
    <citation type="submission" date="2023-07" db="EMBL/GenBank/DDBJ databases">
        <title>Sorghum-associated microbial communities from plants grown in Nebraska, USA.</title>
        <authorList>
            <person name="Schachtman D."/>
        </authorList>
    </citation>
    <scope>NUCLEOTIDE SEQUENCE [LARGE SCALE GENOMIC DNA]</scope>
    <source>
        <strain evidence="1 2">CC482</strain>
    </source>
</reference>
<keyword evidence="2" id="KW-1185">Reference proteome</keyword>
<protein>
    <submittedName>
        <fullName evidence="1">Uncharacterized protein</fullName>
    </submittedName>
</protein>
<organism evidence="1 2">
    <name type="scientific">Paenibacillus harenae</name>
    <dbReference type="NCBI Taxonomy" id="306543"/>
    <lineage>
        <taxon>Bacteria</taxon>
        <taxon>Bacillati</taxon>
        <taxon>Bacillota</taxon>
        <taxon>Bacilli</taxon>
        <taxon>Bacillales</taxon>
        <taxon>Paenibacillaceae</taxon>
        <taxon>Paenibacillus</taxon>
    </lineage>
</organism>
<name>A0ABT9UAK2_PAEHA</name>
<dbReference type="Proteomes" id="UP001229346">
    <property type="component" value="Unassembled WGS sequence"/>
</dbReference>
<evidence type="ECO:0000313" key="1">
    <source>
        <dbReference type="EMBL" id="MDQ0115484.1"/>
    </source>
</evidence>
<gene>
    <name evidence="1" type="ORF">J2T15_004951</name>
</gene>
<comment type="caution">
    <text evidence="1">The sequence shown here is derived from an EMBL/GenBank/DDBJ whole genome shotgun (WGS) entry which is preliminary data.</text>
</comment>
<evidence type="ECO:0000313" key="2">
    <source>
        <dbReference type="Proteomes" id="UP001229346"/>
    </source>
</evidence>
<sequence>MFGDDAETFLALVDFQSANLEEIEPYSSEAPYGMLVRRSGRLFQGTTE</sequence>